<feature type="domain" description="ABC transporter" evidence="13">
    <location>
        <begin position="431"/>
        <end position="677"/>
    </location>
</feature>
<evidence type="ECO:0000313" key="14">
    <source>
        <dbReference type="EMBL" id="MBY74400.1"/>
    </source>
</evidence>
<dbReference type="AlphaFoldDB" id="A0A2S2QA39"/>
<dbReference type="GO" id="GO:0005524">
    <property type="term" value="F:ATP binding"/>
    <property type="evidence" value="ECO:0007669"/>
    <property type="project" value="UniProtKB-KW"/>
</dbReference>
<keyword evidence="8 14" id="KW-0067">ATP-binding</keyword>
<evidence type="ECO:0000313" key="16">
    <source>
        <dbReference type="RefSeq" id="XP_025425508.1"/>
    </source>
</evidence>
<dbReference type="EMBL" id="GGMS01005197">
    <property type="protein sequence ID" value="MBY74400.1"/>
    <property type="molecule type" value="Transcribed_RNA"/>
</dbReference>
<proteinExistence type="predicted"/>
<sequence>MPPKKSKKLAKHNQDWDDDNDDSVVDLLAAAKLNDEAINEEQPVHGNKMSKKNKKKNKKQDFEDESEANTLKVDQENEKLNEEEPLNRGNKVSKKNKKKNKNQDWEDESEDLVDLLAANKINADDEIEEPPQPIRGNKISKKNKKKNKNQQDLEDKFTADDVNTEENMITPPPSDEEDINKPIKVTTGKLSKKNKRKKKFDLEDDDDDTETFENNIGQVDHDSNSEDNKQPVLDFDNNQEAVDVDNTIQKVTEDNVATDKSEDNNLKENETIITIEEKKKKKSKKKKKENENVEEDITNVPITEDVIVDQETTDISEVPQINVKEVALEQHDVDAINDGVTISTNEGLDQRDQKTVNLESKSKSKMKIIKSDKLSHKEKKKMKKELEYQKQMEMLTKKGGQGHSELGANFSVSQIQKTAGQLAAMEHAVDIKIDSFSIAAKGQDLFVNASLLIAQGRRYGLVGPNGHGKTTLLRHIAERLFDVPPSIDILYCEQEVVADETTAVNAVLRADTRCTELLAECKKLEEVQESGTADEDVTEKLNEVYEELKALGADSAEPRARRILAGLGFSAAMQDRATKDFSGGWRMRVSLARALFLEPTLLLLDEPTNHLDLNAVIWLDNYLQGWKKTLLVVSHDQSFLDNVCNEIIHLDQKRLFYYKGNYSMFKKMYSQKKKENIKEYEKQEKRIKEMKQQGQSKKQAEKKQKEVLTRKQEKNRGKTSKGAGMDDDDNAEPTQLLQKPRDYNVKFSFPDPSPLQPPILGLHSTSFAYPNQKPLFKNVDFGVDLSSRVAIVGPNGVGKSTFLKLLTGELQPTEGEMRMNHRMKLGKYDQHSGEHLTAEETPAEYLMRLFDLPYEKARKQLGTFGLAGHAHTIRMKDLSGGQKARVALAELCLNAPDVIILDEPTNNLDIESIDALAEAINDYKGGVIIVSHDERLIRETECTLWVIEDQTINEVDGDFDDYRKELLECLGEVINSPSIAANAAVQQ</sequence>
<evidence type="ECO:0000256" key="10">
    <source>
        <dbReference type="ARBA" id="ARBA00023242"/>
    </source>
</evidence>
<organism evidence="14">
    <name type="scientific">Sipha flava</name>
    <name type="common">yellow sugarcane aphid</name>
    <dbReference type="NCBI Taxonomy" id="143950"/>
    <lineage>
        <taxon>Eukaryota</taxon>
        <taxon>Metazoa</taxon>
        <taxon>Ecdysozoa</taxon>
        <taxon>Arthropoda</taxon>
        <taxon>Hexapoda</taxon>
        <taxon>Insecta</taxon>
        <taxon>Pterygota</taxon>
        <taxon>Neoptera</taxon>
        <taxon>Paraneoptera</taxon>
        <taxon>Hemiptera</taxon>
        <taxon>Sternorrhyncha</taxon>
        <taxon>Aphidomorpha</taxon>
        <taxon>Aphidoidea</taxon>
        <taxon>Aphididae</taxon>
        <taxon>Sipha</taxon>
    </lineage>
</organism>
<feature type="compositionally biased region" description="Basic residues" evidence="12">
    <location>
        <begin position="1"/>
        <end position="11"/>
    </location>
</feature>
<dbReference type="GO" id="GO:0016887">
    <property type="term" value="F:ATP hydrolysis activity"/>
    <property type="evidence" value="ECO:0007669"/>
    <property type="project" value="InterPro"/>
</dbReference>
<dbReference type="SMART" id="SM00382">
    <property type="entry name" value="AAA"/>
    <property type="match status" value="2"/>
</dbReference>
<dbReference type="InterPro" id="IPR050611">
    <property type="entry name" value="ABCF"/>
</dbReference>
<evidence type="ECO:0000256" key="7">
    <source>
        <dbReference type="ARBA" id="ARBA00022741"/>
    </source>
</evidence>
<feature type="compositionally biased region" description="Polar residues" evidence="12">
    <location>
        <begin position="236"/>
        <end position="250"/>
    </location>
</feature>
<evidence type="ECO:0000256" key="9">
    <source>
        <dbReference type="ARBA" id="ARBA00023159"/>
    </source>
</evidence>
<dbReference type="SUPFAM" id="SSF52540">
    <property type="entry name" value="P-loop containing nucleoside triphosphate hydrolases"/>
    <property type="match status" value="2"/>
</dbReference>
<evidence type="ECO:0000259" key="13">
    <source>
        <dbReference type="PROSITE" id="PS50893"/>
    </source>
</evidence>
<evidence type="ECO:0000256" key="11">
    <source>
        <dbReference type="ARBA" id="ARBA00073921"/>
    </source>
</evidence>
<dbReference type="Gene3D" id="3.40.50.300">
    <property type="entry name" value="P-loop containing nucleotide triphosphate hydrolases"/>
    <property type="match status" value="2"/>
</dbReference>
<accession>A0A2S2QA39</accession>
<dbReference type="InterPro" id="IPR027417">
    <property type="entry name" value="P-loop_NTPase"/>
</dbReference>
<feature type="compositionally biased region" description="Basic residues" evidence="12">
    <location>
        <begin position="91"/>
        <end position="100"/>
    </location>
</feature>
<keyword evidence="5" id="KW-0597">Phosphoprotein</keyword>
<feature type="region of interest" description="Disordered" evidence="12">
    <location>
        <begin position="685"/>
        <end position="734"/>
    </location>
</feature>
<dbReference type="GO" id="GO:0005737">
    <property type="term" value="C:cytoplasm"/>
    <property type="evidence" value="ECO:0007669"/>
    <property type="project" value="UniProtKB-SubCell"/>
</dbReference>
<evidence type="ECO:0000256" key="3">
    <source>
        <dbReference type="ARBA" id="ARBA00004642"/>
    </source>
</evidence>
<dbReference type="NCBIfam" id="NF000355">
    <property type="entry name" value="ribo_prot_ABC_F"/>
    <property type="match status" value="1"/>
</dbReference>
<evidence type="ECO:0000313" key="15">
    <source>
        <dbReference type="Proteomes" id="UP000694846"/>
    </source>
</evidence>
<dbReference type="Pfam" id="PF00005">
    <property type="entry name" value="ABC_tran"/>
    <property type="match status" value="2"/>
</dbReference>
<keyword evidence="9" id="KW-0010">Activator</keyword>
<feature type="region of interest" description="Disordered" evidence="12">
    <location>
        <begin position="1"/>
        <end position="264"/>
    </location>
</feature>
<dbReference type="FunFam" id="3.40.50.300:FF:000472">
    <property type="entry name" value="ATP-binding cassette, sub-family F (GCN20), member 1"/>
    <property type="match status" value="1"/>
</dbReference>
<feature type="domain" description="ABC transporter" evidence="13">
    <location>
        <begin position="760"/>
        <end position="974"/>
    </location>
</feature>
<keyword evidence="4" id="KW-0963">Cytoplasm</keyword>
<dbReference type="FunFam" id="3.40.50.300:FF:000471">
    <property type="entry name" value="ATP-binding cassette, sub-family F (GCN20), member 1"/>
    <property type="match status" value="1"/>
</dbReference>
<dbReference type="InterPro" id="IPR017871">
    <property type="entry name" value="ABC_transporter-like_CS"/>
</dbReference>
<name>A0A2S2QA39_9HEMI</name>
<evidence type="ECO:0000256" key="4">
    <source>
        <dbReference type="ARBA" id="ARBA00022490"/>
    </source>
</evidence>
<dbReference type="GO" id="GO:0005654">
    <property type="term" value="C:nucleoplasm"/>
    <property type="evidence" value="ECO:0007669"/>
    <property type="project" value="UniProtKB-SubCell"/>
</dbReference>
<keyword evidence="6" id="KW-0677">Repeat</keyword>
<feature type="compositionally biased region" description="Basic and acidic residues" evidence="12">
    <location>
        <begin position="149"/>
        <end position="159"/>
    </location>
</feature>
<feature type="compositionally biased region" description="Basic residues" evidence="12">
    <location>
        <begin position="190"/>
        <end position="199"/>
    </location>
</feature>
<dbReference type="Proteomes" id="UP000694846">
    <property type="component" value="Unplaced"/>
</dbReference>
<protein>
    <recommendedName>
        <fullName evidence="11">ATP-binding cassette sub-family F member 1</fullName>
    </recommendedName>
</protein>
<feature type="compositionally biased region" description="Basic residues" evidence="12">
    <location>
        <begin position="48"/>
        <end position="58"/>
    </location>
</feature>
<feature type="compositionally biased region" description="Basic and acidic residues" evidence="12">
    <location>
        <begin position="698"/>
        <end position="716"/>
    </location>
</feature>
<evidence type="ECO:0000256" key="8">
    <source>
        <dbReference type="ARBA" id="ARBA00022840"/>
    </source>
</evidence>
<dbReference type="CDD" id="cd03221">
    <property type="entry name" value="ABCF_EF-3"/>
    <property type="match status" value="2"/>
</dbReference>
<keyword evidence="10" id="KW-0539">Nucleus</keyword>
<dbReference type="PROSITE" id="PS50893">
    <property type="entry name" value="ABC_TRANSPORTER_2"/>
    <property type="match status" value="2"/>
</dbReference>
<evidence type="ECO:0000256" key="12">
    <source>
        <dbReference type="SAM" id="MobiDB-lite"/>
    </source>
</evidence>
<keyword evidence="15" id="KW-1185">Reference proteome</keyword>
<reference evidence="14" key="1">
    <citation type="submission" date="2018-04" db="EMBL/GenBank/DDBJ databases">
        <title>Transcriptome assembly of Sipha flava.</title>
        <authorList>
            <person name="Scully E.D."/>
            <person name="Geib S.M."/>
            <person name="Palmer N.A."/>
            <person name="Koch K."/>
            <person name="Bradshaw J."/>
            <person name="Heng-Moss T."/>
            <person name="Sarath G."/>
        </authorList>
    </citation>
    <scope>NUCLEOTIDE SEQUENCE</scope>
</reference>
<feature type="compositionally biased region" description="Basic and acidic residues" evidence="12">
    <location>
        <begin position="219"/>
        <end position="229"/>
    </location>
</feature>
<feature type="compositionally biased region" description="Basic and acidic residues" evidence="12">
    <location>
        <begin position="73"/>
        <end position="86"/>
    </location>
</feature>
<dbReference type="PROSITE" id="PS00211">
    <property type="entry name" value="ABC_TRANSPORTER_1"/>
    <property type="match status" value="1"/>
</dbReference>
<reference evidence="16" key="2">
    <citation type="submission" date="2025-04" db="UniProtKB">
        <authorList>
            <consortium name="RefSeq"/>
        </authorList>
    </citation>
    <scope>IDENTIFICATION</scope>
</reference>
<dbReference type="OrthoDB" id="2110130at2759"/>
<dbReference type="RefSeq" id="XP_025425508.1">
    <property type="nucleotide sequence ID" value="XM_025569723.1"/>
</dbReference>
<evidence type="ECO:0000256" key="2">
    <source>
        <dbReference type="ARBA" id="ARBA00004496"/>
    </source>
</evidence>
<dbReference type="InterPro" id="IPR003593">
    <property type="entry name" value="AAA+_ATPase"/>
</dbReference>
<evidence type="ECO:0000256" key="5">
    <source>
        <dbReference type="ARBA" id="ARBA00022553"/>
    </source>
</evidence>
<dbReference type="PANTHER" id="PTHR19211:SF14">
    <property type="entry name" value="ATP-BINDING CASSETTE SUB-FAMILY F MEMBER 1"/>
    <property type="match status" value="1"/>
</dbReference>
<feature type="compositionally biased region" description="Basic residues" evidence="12">
    <location>
        <begin position="138"/>
        <end position="148"/>
    </location>
</feature>
<dbReference type="InterPro" id="IPR003439">
    <property type="entry name" value="ABC_transporter-like_ATP-bd"/>
</dbReference>
<evidence type="ECO:0000256" key="6">
    <source>
        <dbReference type="ARBA" id="ARBA00022737"/>
    </source>
</evidence>
<evidence type="ECO:0000256" key="1">
    <source>
        <dbReference type="ARBA" id="ARBA00004259"/>
    </source>
</evidence>
<comment type="subcellular location">
    <subcellularLocation>
        <location evidence="2">Cytoplasm</location>
    </subcellularLocation>
    <subcellularLocation>
        <location evidence="1">Nucleus envelope</location>
    </subcellularLocation>
    <subcellularLocation>
        <location evidence="3">Nucleus</location>
        <location evidence="3">Nucleoplasm</location>
    </subcellularLocation>
</comment>
<feature type="compositionally biased region" description="Acidic residues" evidence="12">
    <location>
        <begin position="202"/>
        <end position="211"/>
    </location>
</feature>
<dbReference type="GO" id="GO:0005635">
    <property type="term" value="C:nuclear envelope"/>
    <property type="evidence" value="ECO:0007669"/>
    <property type="project" value="UniProtKB-SubCell"/>
</dbReference>
<dbReference type="PANTHER" id="PTHR19211">
    <property type="entry name" value="ATP-BINDING TRANSPORT PROTEIN-RELATED"/>
    <property type="match status" value="1"/>
</dbReference>
<keyword evidence="7" id="KW-0547">Nucleotide-binding</keyword>
<feature type="compositionally biased region" description="Basic and acidic residues" evidence="12">
    <location>
        <begin position="251"/>
        <end position="264"/>
    </location>
</feature>
<gene>
    <name evidence="14" type="primary">Abcf1_1</name>
    <name evidence="16" type="synonym">LOC112694303</name>
    <name evidence="14" type="ORF">g.92315</name>
</gene>